<dbReference type="GO" id="GO:0000139">
    <property type="term" value="C:Golgi membrane"/>
    <property type="evidence" value="ECO:0007669"/>
    <property type="project" value="InterPro"/>
</dbReference>
<evidence type="ECO:0000313" key="3">
    <source>
        <dbReference type="EMBL" id="KAF6384755.1"/>
    </source>
</evidence>
<proteinExistence type="predicted"/>
<feature type="region of interest" description="Disordered" evidence="1">
    <location>
        <begin position="248"/>
        <end position="480"/>
    </location>
</feature>
<evidence type="ECO:0000313" key="4">
    <source>
        <dbReference type="Proteomes" id="UP000585614"/>
    </source>
</evidence>
<feature type="compositionally biased region" description="Low complexity" evidence="1">
    <location>
        <begin position="437"/>
        <end position="464"/>
    </location>
</feature>
<organism evidence="3 4">
    <name type="scientific">Rhinolophus ferrumequinum</name>
    <name type="common">Greater horseshoe bat</name>
    <dbReference type="NCBI Taxonomy" id="59479"/>
    <lineage>
        <taxon>Eukaryota</taxon>
        <taxon>Metazoa</taxon>
        <taxon>Chordata</taxon>
        <taxon>Craniata</taxon>
        <taxon>Vertebrata</taxon>
        <taxon>Euteleostomi</taxon>
        <taxon>Mammalia</taxon>
        <taxon>Eutheria</taxon>
        <taxon>Laurasiatheria</taxon>
        <taxon>Chiroptera</taxon>
        <taxon>Yinpterochiroptera</taxon>
        <taxon>Rhinolophoidea</taxon>
        <taxon>Rhinolophidae</taxon>
        <taxon>Rhinolophinae</taxon>
        <taxon>Rhinolophus</taxon>
    </lineage>
</organism>
<keyword evidence="2" id="KW-1133">Transmembrane helix</keyword>
<dbReference type="Proteomes" id="UP000585614">
    <property type="component" value="Unassembled WGS sequence"/>
</dbReference>
<feature type="compositionally biased region" description="Basic and acidic residues" evidence="1">
    <location>
        <begin position="370"/>
        <end position="396"/>
    </location>
</feature>
<feature type="compositionally biased region" description="Basic and acidic residues" evidence="1">
    <location>
        <begin position="355"/>
        <end position="364"/>
    </location>
</feature>
<reference evidence="3 4" key="1">
    <citation type="journal article" date="2020" name="Nature">
        <title>Six reference-quality genomes reveal evolution of bat adaptations.</title>
        <authorList>
            <person name="Jebb D."/>
            <person name="Huang Z."/>
            <person name="Pippel M."/>
            <person name="Hughes G.M."/>
            <person name="Lavrichenko K."/>
            <person name="Devanna P."/>
            <person name="Winkler S."/>
            <person name="Jermiin L.S."/>
            <person name="Skirmuntt E.C."/>
            <person name="Katzourakis A."/>
            <person name="Burkitt-Gray L."/>
            <person name="Ray D.A."/>
            <person name="Sullivan K.A.M."/>
            <person name="Roscito J.G."/>
            <person name="Kirilenko B.M."/>
            <person name="Davalos L.M."/>
            <person name="Corthals A.P."/>
            <person name="Power M.L."/>
            <person name="Jones G."/>
            <person name="Ransome R.D."/>
            <person name="Dechmann D.K.N."/>
            <person name="Locatelli A.G."/>
            <person name="Puechmaille S.J."/>
            <person name="Fedrigo O."/>
            <person name="Jarvis E.D."/>
            <person name="Hiller M."/>
            <person name="Vernes S.C."/>
            <person name="Myers E.W."/>
            <person name="Teeling E.C."/>
        </authorList>
    </citation>
    <scope>NUCLEOTIDE SEQUENCE [LARGE SCALE GENOMIC DNA]</scope>
    <source>
        <strain evidence="3">MRhiFer1</strain>
        <tissue evidence="3">Lung</tissue>
    </source>
</reference>
<accession>A0A7J8AEU7</accession>
<evidence type="ECO:0000256" key="1">
    <source>
        <dbReference type="SAM" id="MobiDB-lite"/>
    </source>
</evidence>
<evidence type="ECO:0000256" key="2">
    <source>
        <dbReference type="SAM" id="Phobius"/>
    </source>
</evidence>
<feature type="compositionally biased region" description="Basic and acidic residues" evidence="1">
    <location>
        <begin position="420"/>
        <end position="436"/>
    </location>
</feature>
<dbReference type="PANTHER" id="PTHR22909">
    <property type="entry name" value="GOLGI INTEGRAL MEMBRANE PROTEIN 4"/>
    <property type="match status" value="1"/>
</dbReference>
<protein>
    <submittedName>
        <fullName evidence="3">Golgi integral membrane protein 4</fullName>
    </submittedName>
</protein>
<feature type="compositionally biased region" description="Basic and acidic residues" evidence="1">
    <location>
        <begin position="123"/>
        <end position="145"/>
    </location>
</feature>
<feature type="compositionally biased region" description="Polar residues" evidence="1">
    <location>
        <begin position="256"/>
        <end position="269"/>
    </location>
</feature>
<feature type="region of interest" description="Disordered" evidence="1">
    <location>
        <begin position="122"/>
        <end position="145"/>
    </location>
</feature>
<dbReference type="EMBL" id="JACAGC010000002">
    <property type="protein sequence ID" value="KAF6384755.1"/>
    <property type="molecule type" value="Genomic_DNA"/>
</dbReference>
<gene>
    <name evidence="3" type="ORF">mRhiFer1_005840</name>
</gene>
<sequence length="480" mass="56560">MGNGMCSRKQKRIFQTLLLLTVVFGFLYGAMLYYELQTQLRKAEAVALKYQQHQESLSAQLQVVYEHRSRLEKSLQKERLEHKKAKEDFLVYKLEAQETLNKGRQDSNSRYSALNVQHQMLKSQHEELKKQHSDLEEEHRKQGEDFSRTFNDHKQKYLQLQQEKEQELSKLKETVYNLREENRQLRKAHQDMHTQLQDVKQQHKNLLSEHEQLVVTLEDHKSALAAAQTQVAEYKQLKDTLNRIPSFRKQEPAEPQNITQVAHSPQGDSTARENPAREPQEVAQNSDVWRKQEAVPGGPEETKPYPPTPKEADSQAPAQLNQREAEAREPEEHQVEEEHRKALEEEAMEQVGQAEHLEEEHDPSPEEQDREWKEQREQGEAADLREGRAHAEEVHPSAKPVTKFRSPYEEQLEQQRLAARRAEEAQRLREHQEALHQQRLQGHLWRQRQQQQQQLLAQEMARQRQAGHEEGRPQRPEQLR</sequence>
<name>A0A7J8AEU7_RHIFE</name>
<feature type="compositionally biased region" description="Basic and acidic residues" evidence="1">
    <location>
        <begin position="323"/>
        <end position="344"/>
    </location>
</feature>
<comment type="caution">
    <text evidence="3">The sequence shown here is derived from an EMBL/GenBank/DDBJ whole genome shotgun (WGS) entry which is preliminary data.</text>
</comment>
<keyword evidence="2" id="KW-0472">Membrane</keyword>
<dbReference type="AlphaFoldDB" id="A0A7J8AEU7"/>
<dbReference type="PANTHER" id="PTHR22909:SF22">
    <property type="entry name" value="GOLGI INTEGRAL MEMBRANE PROTEIN 4"/>
    <property type="match status" value="1"/>
</dbReference>
<keyword evidence="2" id="KW-0812">Transmembrane</keyword>
<dbReference type="InterPro" id="IPR042336">
    <property type="entry name" value="GOLIM4"/>
</dbReference>
<feature type="transmembrane region" description="Helical" evidence="2">
    <location>
        <begin position="12"/>
        <end position="34"/>
    </location>
</feature>
<feature type="compositionally biased region" description="Basic and acidic residues" evidence="1">
    <location>
        <begin position="466"/>
        <end position="480"/>
    </location>
</feature>
<feature type="compositionally biased region" description="Basic and acidic residues" evidence="1">
    <location>
        <begin position="270"/>
        <end position="280"/>
    </location>
</feature>